<dbReference type="GO" id="GO:0008138">
    <property type="term" value="F:protein tyrosine/serine/threonine phosphatase activity"/>
    <property type="evidence" value="ECO:0007669"/>
    <property type="project" value="InterPro"/>
</dbReference>
<dbReference type="Gene3D" id="3.90.190.10">
    <property type="entry name" value="Protein tyrosine phosphatase superfamily"/>
    <property type="match status" value="1"/>
</dbReference>
<dbReference type="InterPro" id="IPR000340">
    <property type="entry name" value="Dual-sp_phosphatase_cat-dom"/>
</dbReference>
<dbReference type="PROSITE" id="PS50054">
    <property type="entry name" value="TYR_PHOSPHATASE_DUAL"/>
    <property type="match status" value="1"/>
</dbReference>
<sequence length="807" mass="91352">MALEMPSLTPAELHNLVRLHQAAEWPECKKMFPWAHDISFGQPPDFPHSLAIVKSQSDANNSALLRGSLEVNDIFQSWKISTSLHRVGGSGETADEMEGFHYPNNADELLNLLKCQVRQVELHVDDIDLEKVAAYCEKHKVLPFLKVDPRGISLELRNDPRNKVGSSTFLKPSGQDVWNKRGLFRRFDLQCAKMVEMANNIVVYCSQNNNTTDKETESTAMGGHDGNCHHCTTLALLLRICLTFVQKGYVHCRESCYKTNLFICTYRNFNTDIPDSLIGTPLLEKDFFNNCTPLNLCSSPSEIVCFNNIDKNMALCEKLELDKLTSATRLDETGLICGNTTDWHNYQIVKKTNLSLPNHSQENMSVVSLRHLSYDPKNPIAFISQLYNIPDAKEIWKLIIKCTSNSSMPSLTKIQSCLGLLLDDDVSNSQEYLHLTFPASGTIGLGNLNIQSVEILLNVCYLIYQVSQFQGLLTFLHCNDGYTETSLLLAAYTIFHFDIPLQDALLRLHPRPFFLFPSDLQILGHLQSILRVFSPQREDNLELFASSLKDGTKSFQLHISSELFSNIFFMKIPPESNFVNLKGPLPSQILQHLYLGSLDHAQNPVLLRYLGITHIVSVGEVVSWSLNNEKAVYPTRSHRAITMTNTNDVTSNMLGTKSRPRAGTTINFNQKNGSTIVIKENSGFQICQIENLDDNGKDPLFHQIDKVLDFISDSERTGGKVLVHCMVGVSRSATVCIAECMRYLHCDLASAYLFVRVRRLNVIIQPNLFFVYELFKWWKKHGSNDKDRNIDWHIICRGIAEVNMKYS</sequence>
<keyword evidence="2" id="KW-0904">Protein phosphatase</keyword>
<name>A0AA35JE02_SACK1</name>
<dbReference type="GO" id="GO:0005634">
    <property type="term" value="C:nucleus"/>
    <property type="evidence" value="ECO:0007669"/>
    <property type="project" value="GOC"/>
</dbReference>
<evidence type="ECO:0008006" key="7">
    <source>
        <dbReference type="Google" id="ProtNLM"/>
    </source>
</evidence>
<evidence type="ECO:0000256" key="2">
    <source>
        <dbReference type="ARBA" id="ARBA00022912"/>
    </source>
</evidence>
<dbReference type="InterPro" id="IPR000387">
    <property type="entry name" value="Tyr_Pase_dom"/>
</dbReference>
<dbReference type="CDD" id="cd14516">
    <property type="entry name" value="DSP_fungal_PPS1"/>
    <property type="match status" value="1"/>
</dbReference>
<organism evidence="5 6">
    <name type="scientific">Saccharomyces kudriavzevii (strain ATCC MYA-4449 / AS 2.2408 / CBS 8840 / NBRC 1802 / NCYC 2889)</name>
    <name type="common">Yeast</name>
    <dbReference type="NCBI Taxonomy" id="226230"/>
    <lineage>
        <taxon>Eukaryota</taxon>
        <taxon>Fungi</taxon>
        <taxon>Dikarya</taxon>
        <taxon>Ascomycota</taxon>
        <taxon>Saccharomycotina</taxon>
        <taxon>Saccharomycetes</taxon>
        <taxon>Saccharomycetales</taxon>
        <taxon>Saccharomycetaceae</taxon>
        <taxon>Saccharomyces</taxon>
    </lineage>
</organism>
<gene>
    <name evidence="5" type="primary">SKDI02G3840</name>
    <name evidence="5" type="ORF">SKDI_02G3840</name>
</gene>
<dbReference type="RefSeq" id="XP_056086259.1">
    <property type="nucleotide sequence ID" value="XM_056230826.1"/>
</dbReference>
<feature type="domain" description="Tyrosine specific protein phosphatases" evidence="4">
    <location>
        <begin position="705"/>
        <end position="770"/>
    </location>
</feature>
<dbReference type="InterPro" id="IPR053239">
    <property type="entry name" value="Dual_spec_PTase"/>
</dbReference>
<dbReference type="PROSITE" id="PS00383">
    <property type="entry name" value="TYR_PHOSPHATASE_1"/>
    <property type="match status" value="1"/>
</dbReference>
<dbReference type="InterPro" id="IPR047949">
    <property type="entry name" value="PPS1_DSP"/>
</dbReference>
<dbReference type="InterPro" id="IPR020422">
    <property type="entry name" value="TYR_PHOSPHATASE_DUAL_dom"/>
</dbReference>
<proteinExistence type="predicted"/>
<evidence type="ECO:0000259" key="4">
    <source>
        <dbReference type="PROSITE" id="PS50056"/>
    </source>
</evidence>
<evidence type="ECO:0000313" key="5">
    <source>
        <dbReference type="EMBL" id="CAI4056139.1"/>
    </source>
</evidence>
<feature type="domain" description="Tyrosine-protein phosphatase" evidence="3">
    <location>
        <begin position="585"/>
        <end position="783"/>
    </location>
</feature>
<dbReference type="PROSITE" id="PS50056">
    <property type="entry name" value="TYR_PHOSPHATASE_2"/>
    <property type="match status" value="1"/>
</dbReference>
<dbReference type="InterPro" id="IPR016130">
    <property type="entry name" value="Tyr_Pase_AS"/>
</dbReference>
<keyword evidence="6" id="KW-1185">Reference proteome</keyword>
<dbReference type="Pfam" id="PF00782">
    <property type="entry name" value="DSPc"/>
    <property type="match status" value="1"/>
</dbReference>
<dbReference type="SUPFAM" id="SSF52799">
    <property type="entry name" value="(Phosphotyrosine protein) phosphatases II"/>
    <property type="match status" value="2"/>
</dbReference>
<keyword evidence="1" id="KW-0378">Hydrolase</keyword>
<dbReference type="SMART" id="SM00195">
    <property type="entry name" value="DSPc"/>
    <property type="match status" value="1"/>
</dbReference>
<evidence type="ECO:0000313" key="6">
    <source>
        <dbReference type="Proteomes" id="UP001162087"/>
    </source>
</evidence>
<dbReference type="GO" id="GO:0033260">
    <property type="term" value="P:nuclear DNA replication"/>
    <property type="evidence" value="ECO:0007669"/>
    <property type="project" value="InterPro"/>
</dbReference>
<accession>A0AA35JE02</accession>
<dbReference type="GeneID" id="80922559"/>
<dbReference type="InterPro" id="IPR029021">
    <property type="entry name" value="Prot-tyrosine_phosphatase-like"/>
</dbReference>
<dbReference type="Proteomes" id="UP001162087">
    <property type="component" value="Chromosome 2"/>
</dbReference>
<dbReference type="AlphaFoldDB" id="A0AA35JE02"/>
<evidence type="ECO:0000256" key="1">
    <source>
        <dbReference type="ARBA" id="ARBA00022801"/>
    </source>
</evidence>
<evidence type="ECO:0000259" key="3">
    <source>
        <dbReference type="PROSITE" id="PS50054"/>
    </source>
</evidence>
<dbReference type="PANTHER" id="PTHR47550:SF1">
    <property type="entry name" value="DUAL SPECIFICITY PROTEIN PHOSPHATASE PPS1"/>
    <property type="match status" value="1"/>
</dbReference>
<dbReference type="PANTHER" id="PTHR47550">
    <property type="entry name" value="DUAL SPECIFICITY PROTEIN PHOSPHATASE PPS1"/>
    <property type="match status" value="1"/>
</dbReference>
<protein>
    <recommendedName>
        <fullName evidence="7">Protein-tyrosine-phosphatase</fullName>
    </recommendedName>
</protein>
<reference evidence="5" key="1">
    <citation type="submission" date="2022-10" db="EMBL/GenBank/DDBJ databases">
        <authorList>
            <person name="Byrne P K."/>
        </authorList>
    </citation>
    <scope>NUCLEOTIDE SEQUENCE</scope>
    <source>
        <strain evidence="5">IFO1802</strain>
    </source>
</reference>
<dbReference type="EMBL" id="OX365897">
    <property type="protein sequence ID" value="CAI4056139.1"/>
    <property type="molecule type" value="Genomic_DNA"/>
</dbReference>